<dbReference type="InterPro" id="IPR036388">
    <property type="entry name" value="WH-like_DNA-bd_sf"/>
</dbReference>
<evidence type="ECO:0000313" key="6">
    <source>
        <dbReference type="Proteomes" id="UP000196649"/>
    </source>
</evidence>
<keyword evidence="2" id="KW-0238">DNA-binding</keyword>
<gene>
    <name evidence="5" type="ORF">LKACC12383_00954</name>
</gene>
<evidence type="ECO:0000256" key="2">
    <source>
        <dbReference type="ARBA" id="ARBA00023125"/>
    </source>
</evidence>
<proteinExistence type="predicted"/>
<name>A0A210PA36_9LACO</name>
<feature type="domain" description="HTH hxlR-type" evidence="4">
    <location>
        <begin position="21"/>
        <end position="120"/>
    </location>
</feature>
<protein>
    <submittedName>
        <fullName evidence="5">HTH-type transcriptional activator HxlR</fullName>
    </submittedName>
</protein>
<dbReference type="InterPro" id="IPR002577">
    <property type="entry name" value="HTH_HxlR"/>
</dbReference>
<dbReference type="PROSITE" id="PS51118">
    <property type="entry name" value="HTH_HXLR"/>
    <property type="match status" value="1"/>
</dbReference>
<dbReference type="PANTHER" id="PTHR33204">
    <property type="entry name" value="TRANSCRIPTIONAL REGULATOR, MARR FAMILY"/>
    <property type="match status" value="1"/>
</dbReference>
<evidence type="ECO:0000259" key="4">
    <source>
        <dbReference type="PROSITE" id="PS51118"/>
    </source>
</evidence>
<reference evidence="5 6" key="1">
    <citation type="submission" date="2017-03" db="EMBL/GenBank/DDBJ databases">
        <title>Genome sequence of Lactobacillus kimchii KACC 12383.</title>
        <authorList>
            <person name="Chun J."/>
        </authorList>
    </citation>
    <scope>NUCLEOTIDE SEQUENCE [LARGE SCALE GENOMIC DNA]</scope>
    <source>
        <strain evidence="5 6">KACC 12383</strain>
    </source>
</reference>
<dbReference type="Proteomes" id="UP000196649">
    <property type="component" value="Unassembled WGS sequence"/>
</dbReference>
<keyword evidence="3" id="KW-0804">Transcription</keyword>
<dbReference type="SUPFAM" id="SSF46785">
    <property type="entry name" value="Winged helix' DNA-binding domain"/>
    <property type="match status" value="1"/>
</dbReference>
<evidence type="ECO:0000256" key="3">
    <source>
        <dbReference type="ARBA" id="ARBA00023163"/>
    </source>
</evidence>
<dbReference type="EMBL" id="MXAL01000004">
    <property type="protein sequence ID" value="OWF33348.1"/>
    <property type="molecule type" value="Genomic_DNA"/>
</dbReference>
<accession>A0A210PA36</accession>
<evidence type="ECO:0000256" key="1">
    <source>
        <dbReference type="ARBA" id="ARBA00023015"/>
    </source>
</evidence>
<dbReference type="Pfam" id="PF01638">
    <property type="entry name" value="HxlR"/>
    <property type="match status" value="1"/>
</dbReference>
<dbReference type="GO" id="GO:0003677">
    <property type="term" value="F:DNA binding"/>
    <property type="evidence" value="ECO:0007669"/>
    <property type="project" value="UniProtKB-KW"/>
</dbReference>
<comment type="caution">
    <text evidence="5">The sequence shown here is derived from an EMBL/GenBank/DDBJ whole genome shotgun (WGS) entry which is preliminary data.</text>
</comment>
<dbReference type="AlphaFoldDB" id="A0A210PA36"/>
<dbReference type="Gene3D" id="1.10.10.10">
    <property type="entry name" value="Winged helix-like DNA-binding domain superfamily/Winged helix DNA-binding domain"/>
    <property type="match status" value="1"/>
</dbReference>
<sequence>MDQKTFENKAEQLNEKMPEYCPITYSMSIIGSKWKIPILWKLILDDGQHYNHLKRMVGGITNTMLTKSLRELEDDGLILRHSDGTVPPSVTYHLTDLGKDLVYTMEELFDWGQKLHAAHEE</sequence>
<organism evidence="5 6">
    <name type="scientific">Companilactobacillus kimchii</name>
    <dbReference type="NCBI Taxonomy" id="2801452"/>
    <lineage>
        <taxon>Bacteria</taxon>
        <taxon>Bacillati</taxon>
        <taxon>Bacillota</taxon>
        <taxon>Bacilli</taxon>
        <taxon>Lactobacillales</taxon>
        <taxon>Lactobacillaceae</taxon>
        <taxon>Companilactobacillus</taxon>
    </lineage>
</organism>
<dbReference type="RefSeq" id="WP_056967599.1">
    <property type="nucleotide sequence ID" value="NZ_LNUB01000011.1"/>
</dbReference>
<evidence type="ECO:0000313" key="5">
    <source>
        <dbReference type="EMBL" id="OWF33348.1"/>
    </source>
</evidence>
<dbReference type="InterPro" id="IPR036390">
    <property type="entry name" value="WH_DNA-bd_sf"/>
</dbReference>
<keyword evidence="1" id="KW-0805">Transcription regulation</keyword>